<accession>A0A7Y6V9I7</accession>
<comment type="similarity">
    <text evidence="2">Belongs to the binding-protein-dependent transport system permease family. CysTW subfamily.</text>
</comment>
<dbReference type="PANTHER" id="PTHR43848:SF5">
    <property type="entry name" value="SPERMIDINE_PUTRESCINE TRANSPORT SYSTEM PERMEASE PROTEIN POTC"/>
    <property type="match status" value="1"/>
</dbReference>
<feature type="transmembrane region" description="Helical" evidence="9">
    <location>
        <begin position="61"/>
        <end position="82"/>
    </location>
</feature>
<keyword evidence="6 9" id="KW-0812">Transmembrane</keyword>
<evidence type="ECO:0000313" key="11">
    <source>
        <dbReference type="Proteomes" id="UP000589984"/>
    </source>
</evidence>
<dbReference type="PANTHER" id="PTHR43848">
    <property type="entry name" value="PUTRESCINE TRANSPORT SYSTEM PERMEASE PROTEIN POTI"/>
    <property type="match status" value="1"/>
</dbReference>
<evidence type="ECO:0000256" key="3">
    <source>
        <dbReference type="ARBA" id="ARBA00022448"/>
    </source>
</evidence>
<keyword evidence="3" id="KW-0813">Transport</keyword>
<dbReference type="EMBL" id="JABWCV010000020">
    <property type="protein sequence ID" value="NVF15658.1"/>
    <property type="molecule type" value="Genomic_DNA"/>
</dbReference>
<dbReference type="GO" id="GO:0005886">
    <property type="term" value="C:plasma membrane"/>
    <property type="evidence" value="ECO:0007669"/>
    <property type="project" value="UniProtKB-SubCell"/>
</dbReference>
<feature type="transmembrane region" description="Helical" evidence="9">
    <location>
        <begin position="34"/>
        <end position="54"/>
    </location>
</feature>
<dbReference type="InterPro" id="IPR051789">
    <property type="entry name" value="Bact_Polyamine_Transport"/>
</dbReference>
<keyword evidence="8 9" id="KW-0472">Membrane</keyword>
<evidence type="ECO:0000256" key="9">
    <source>
        <dbReference type="SAM" id="Phobius"/>
    </source>
</evidence>
<dbReference type="AlphaFoldDB" id="A0A7Y6V9I7"/>
<organism evidence="10 11">
    <name type="scientific">Vreelandella maris</name>
    <dbReference type="NCBI Taxonomy" id="2729617"/>
    <lineage>
        <taxon>Bacteria</taxon>
        <taxon>Pseudomonadati</taxon>
        <taxon>Pseudomonadota</taxon>
        <taxon>Gammaproteobacteria</taxon>
        <taxon>Oceanospirillales</taxon>
        <taxon>Halomonadaceae</taxon>
        <taxon>Vreelandella</taxon>
    </lineage>
</organism>
<proteinExistence type="inferred from homology"/>
<keyword evidence="5" id="KW-0997">Cell inner membrane</keyword>
<sequence length="85" mass="9238">MWTTFQRITLPLIAPGTAGGAMLAFIIYMDDLLITYFISGVGFTKPSVFIYCMIQRGIKPGINAIATLLFAPFLIAGAGLHLRSK</sequence>
<keyword evidence="4" id="KW-1003">Cell membrane</keyword>
<comment type="subcellular location">
    <subcellularLocation>
        <location evidence="1">Cell inner membrane</location>
        <topology evidence="1">Multi-pass membrane protein</topology>
    </subcellularLocation>
</comment>
<evidence type="ECO:0000256" key="4">
    <source>
        <dbReference type="ARBA" id="ARBA00022475"/>
    </source>
</evidence>
<keyword evidence="7 9" id="KW-1133">Transmembrane helix</keyword>
<reference evidence="10 11" key="1">
    <citation type="submission" date="2020-06" db="EMBL/GenBank/DDBJ databases">
        <title>Halomonas sp. QX-1 draft genome sequence.</title>
        <authorList>
            <person name="Qiu X."/>
        </authorList>
    </citation>
    <scope>NUCLEOTIDE SEQUENCE [LARGE SCALE GENOMIC DNA]</scope>
    <source>
        <strain evidence="10 11">QX-1</strain>
    </source>
</reference>
<gene>
    <name evidence="10" type="ORF">HUO07_15955</name>
</gene>
<protein>
    <recommendedName>
        <fullName evidence="12">ABC transmembrane type-1 domain-containing protein</fullName>
    </recommendedName>
</protein>
<dbReference type="InterPro" id="IPR035906">
    <property type="entry name" value="MetI-like_sf"/>
</dbReference>
<evidence type="ECO:0000256" key="2">
    <source>
        <dbReference type="ARBA" id="ARBA00007069"/>
    </source>
</evidence>
<dbReference type="Proteomes" id="UP000589984">
    <property type="component" value="Unassembled WGS sequence"/>
</dbReference>
<evidence type="ECO:0000256" key="7">
    <source>
        <dbReference type="ARBA" id="ARBA00022989"/>
    </source>
</evidence>
<evidence type="ECO:0000313" key="10">
    <source>
        <dbReference type="EMBL" id="NVF15658.1"/>
    </source>
</evidence>
<dbReference type="SUPFAM" id="SSF161098">
    <property type="entry name" value="MetI-like"/>
    <property type="match status" value="1"/>
</dbReference>
<feature type="transmembrane region" description="Helical" evidence="9">
    <location>
        <begin position="12"/>
        <end position="28"/>
    </location>
</feature>
<name>A0A7Y6V9I7_9GAMM</name>
<keyword evidence="11" id="KW-1185">Reference proteome</keyword>
<comment type="caution">
    <text evidence="10">The sequence shown here is derived from an EMBL/GenBank/DDBJ whole genome shotgun (WGS) entry which is preliminary data.</text>
</comment>
<dbReference type="Gene3D" id="1.10.3720.10">
    <property type="entry name" value="MetI-like"/>
    <property type="match status" value="1"/>
</dbReference>
<evidence type="ECO:0000256" key="5">
    <source>
        <dbReference type="ARBA" id="ARBA00022519"/>
    </source>
</evidence>
<evidence type="ECO:0008006" key="12">
    <source>
        <dbReference type="Google" id="ProtNLM"/>
    </source>
</evidence>
<evidence type="ECO:0000256" key="8">
    <source>
        <dbReference type="ARBA" id="ARBA00023136"/>
    </source>
</evidence>
<evidence type="ECO:0000256" key="1">
    <source>
        <dbReference type="ARBA" id="ARBA00004429"/>
    </source>
</evidence>
<evidence type="ECO:0000256" key="6">
    <source>
        <dbReference type="ARBA" id="ARBA00022692"/>
    </source>
</evidence>